<dbReference type="InterPro" id="IPR026590">
    <property type="entry name" value="Ssirtuin_cat_dom"/>
</dbReference>
<feature type="active site" description="Proton acceptor" evidence="7">
    <location>
        <position position="41"/>
    </location>
</feature>
<feature type="binding site" evidence="7">
    <location>
        <position position="75"/>
    </location>
    <ligand>
        <name>Zn(2+)</name>
        <dbReference type="ChEBI" id="CHEBI:29105"/>
    </ligand>
</feature>
<feature type="binding site" evidence="7">
    <location>
        <position position="78"/>
    </location>
    <ligand>
        <name>Zn(2+)</name>
        <dbReference type="ChEBI" id="CHEBI:29105"/>
    </ligand>
</feature>
<feature type="binding site" evidence="7">
    <location>
        <position position="52"/>
    </location>
    <ligand>
        <name>Zn(2+)</name>
        <dbReference type="ChEBI" id="CHEBI:29105"/>
    </ligand>
</feature>
<dbReference type="Gene3D" id="3.40.50.1220">
    <property type="entry name" value="TPP-binding domain"/>
    <property type="match status" value="1"/>
</dbReference>
<gene>
    <name evidence="9" type="ORF">AB6A40_008434</name>
</gene>
<dbReference type="GO" id="GO:0046872">
    <property type="term" value="F:metal ion binding"/>
    <property type="evidence" value="ECO:0007669"/>
    <property type="project" value="UniProtKB-KW"/>
</dbReference>
<evidence type="ECO:0000313" key="9">
    <source>
        <dbReference type="EMBL" id="MFH4981725.1"/>
    </source>
</evidence>
<dbReference type="InterPro" id="IPR029035">
    <property type="entry name" value="DHS-like_NAD/FAD-binding_dom"/>
</dbReference>
<organism evidence="9 10">
    <name type="scientific">Gnathostoma spinigerum</name>
    <dbReference type="NCBI Taxonomy" id="75299"/>
    <lineage>
        <taxon>Eukaryota</taxon>
        <taxon>Metazoa</taxon>
        <taxon>Ecdysozoa</taxon>
        <taxon>Nematoda</taxon>
        <taxon>Chromadorea</taxon>
        <taxon>Rhabditida</taxon>
        <taxon>Spirurina</taxon>
        <taxon>Gnathostomatomorpha</taxon>
        <taxon>Gnathostomatoidea</taxon>
        <taxon>Gnathostomatidae</taxon>
        <taxon>Gnathostoma</taxon>
    </lineage>
</organism>
<keyword evidence="3 7" id="KW-0862">Zinc</keyword>
<dbReference type="AlphaFoldDB" id="A0ABD6EP25"/>
<name>A0ABD6EP25_9BILA</name>
<keyword evidence="1" id="KW-0808">Transferase</keyword>
<keyword evidence="10" id="KW-1185">Reference proteome</keyword>
<comment type="catalytic activity">
    <reaction evidence="5">
        <text>N(6)-hexadecanoyl-L-lysyl-[protein] + NAD(+) + H2O = 2''-O-hexadecanoyl-ADP-D-ribose + nicotinamide + L-lysyl-[protein]</text>
        <dbReference type="Rhea" id="RHEA:70563"/>
        <dbReference type="Rhea" id="RHEA-COMP:9752"/>
        <dbReference type="Rhea" id="RHEA-COMP:14175"/>
        <dbReference type="ChEBI" id="CHEBI:15377"/>
        <dbReference type="ChEBI" id="CHEBI:17154"/>
        <dbReference type="ChEBI" id="CHEBI:29969"/>
        <dbReference type="ChEBI" id="CHEBI:57540"/>
        <dbReference type="ChEBI" id="CHEBI:138936"/>
        <dbReference type="ChEBI" id="CHEBI:189673"/>
    </reaction>
    <physiologicalReaction direction="left-to-right" evidence="5">
        <dbReference type="Rhea" id="RHEA:70564"/>
    </physiologicalReaction>
</comment>
<comment type="caution">
    <text evidence="9">The sequence shown here is derived from an EMBL/GenBank/DDBJ whole genome shotgun (WGS) entry which is preliminary data.</text>
</comment>
<dbReference type="GO" id="GO:0016740">
    <property type="term" value="F:transferase activity"/>
    <property type="evidence" value="ECO:0007669"/>
    <property type="project" value="UniProtKB-KW"/>
</dbReference>
<comment type="catalytic activity">
    <reaction evidence="6">
        <text>N(6)-tetradecanoyl-L-lysyl-[protein] + NAD(+) + H2O = 2''-O-tetradecanoyl-ADP-D-ribose + nicotinamide + L-lysyl-[protein]</text>
        <dbReference type="Rhea" id="RHEA:70567"/>
        <dbReference type="Rhea" id="RHEA-COMP:9752"/>
        <dbReference type="Rhea" id="RHEA-COMP:15437"/>
        <dbReference type="ChEBI" id="CHEBI:15377"/>
        <dbReference type="ChEBI" id="CHEBI:17154"/>
        <dbReference type="ChEBI" id="CHEBI:29969"/>
        <dbReference type="ChEBI" id="CHEBI:57540"/>
        <dbReference type="ChEBI" id="CHEBI:141129"/>
        <dbReference type="ChEBI" id="CHEBI:189674"/>
    </reaction>
    <physiologicalReaction direction="left-to-right" evidence="6">
        <dbReference type="Rhea" id="RHEA:70568"/>
    </physiologicalReaction>
</comment>
<evidence type="ECO:0000256" key="2">
    <source>
        <dbReference type="ARBA" id="ARBA00022723"/>
    </source>
</evidence>
<evidence type="ECO:0000256" key="1">
    <source>
        <dbReference type="ARBA" id="ARBA00022679"/>
    </source>
</evidence>
<dbReference type="InterPro" id="IPR050134">
    <property type="entry name" value="NAD-dep_sirtuin_deacylases"/>
</dbReference>
<dbReference type="SUPFAM" id="SSF52467">
    <property type="entry name" value="DHS-like NAD/FAD-binding domain"/>
    <property type="match status" value="1"/>
</dbReference>
<protein>
    <recommendedName>
        <fullName evidence="8">Deacetylase sirtuin-type domain-containing protein</fullName>
    </recommendedName>
</protein>
<reference evidence="9 10" key="1">
    <citation type="submission" date="2024-08" db="EMBL/GenBank/DDBJ databases">
        <title>Gnathostoma spinigerum genome.</title>
        <authorList>
            <person name="Gonzalez-Bertolin B."/>
            <person name="Monzon S."/>
            <person name="Zaballos A."/>
            <person name="Jimenez P."/>
            <person name="Dekumyoy P."/>
            <person name="Varona S."/>
            <person name="Cuesta I."/>
            <person name="Sumanam S."/>
            <person name="Adisakwattana P."/>
            <person name="Gasser R.B."/>
            <person name="Hernandez-Gonzalez A."/>
            <person name="Young N.D."/>
            <person name="Perteguer M.J."/>
        </authorList>
    </citation>
    <scope>NUCLEOTIDE SEQUENCE [LARGE SCALE GENOMIC DNA]</scope>
    <source>
        <strain evidence="9">AL3</strain>
        <tissue evidence="9">Liver</tissue>
    </source>
</reference>
<dbReference type="PANTHER" id="PTHR11085:SF6">
    <property type="entry name" value="NAD-DEPENDENT PROTEIN DEACETYLASE SIRTUIN-2"/>
    <property type="match status" value="1"/>
</dbReference>
<dbReference type="Proteomes" id="UP001608902">
    <property type="component" value="Unassembled WGS sequence"/>
</dbReference>
<dbReference type="PANTHER" id="PTHR11085">
    <property type="entry name" value="NAD-DEPENDENT PROTEIN DEACYLASE SIRTUIN-5, MITOCHONDRIAL-RELATED"/>
    <property type="match status" value="1"/>
</dbReference>
<dbReference type="PROSITE" id="PS50305">
    <property type="entry name" value="SIRTUIN"/>
    <property type="match status" value="1"/>
</dbReference>
<evidence type="ECO:0000256" key="4">
    <source>
        <dbReference type="ARBA" id="ARBA00023027"/>
    </source>
</evidence>
<accession>A0ABD6EP25</accession>
<sequence>MAHYFIRFVDEKGKLRRCFTQNIDSLEYVANIDPEKLVTAHGSHHTSTCMNCRQVYDLDWITEKLAHKDWKILKCETCGGVVKPNIVFFGEALPARFFNCCSSDLPVCDLLIIMGTSLVVHPFASMIYEVADDVPRLLINMTDAGKGGLYERAMGLPNLRYDEVGNYRDVFWRGSCDDGVALLADLMGWKHELNKLVQNEWNKLDIKFAKLKKRASDQSRTTDFDSKSS</sequence>
<feature type="domain" description="Deacetylase sirtuin-type" evidence="8">
    <location>
        <begin position="1"/>
        <end position="190"/>
    </location>
</feature>
<evidence type="ECO:0000256" key="7">
    <source>
        <dbReference type="PROSITE-ProRule" id="PRU00236"/>
    </source>
</evidence>
<evidence type="ECO:0000256" key="3">
    <source>
        <dbReference type="ARBA" id="ARBA00022833"/>
    </source>
</evidence>
<evidence type="ECO:0000313" key="10">
    <source>
        <dbReference type="Proteomes" id="UP001608902"/>
    </source>
</evidence>
<dbReference type="EMBL" id="JBGFUD010007755">
    <property type="protein sequence ID" value="MFH4981725.1"/>
    <property type="molecule type" value="Genomic_DNA"/>
</dbReference>
<dbReference type="InterPro" id="IPR003000">
    <property type="entry name" value="Sirtuin"/>
</dbReference>
<keyword evidence="4" id="KW-0520">NAD</keyword>
<proteinExistence type="predicted"/>
<evidence type="ECO:0000256" key="5">
    <source>
        <dbReference type="ARBA" id="ARBA00048378"/>
    </source>
</evidence>
<evidence type="ECO:0000259" key="8">
    <source>
        <dbReference type="PROSITE" id="PS50305"/>
    </source>
</evidence>
<feature type="binding site" evidence="7">
    <location>
        <position position="49"/>
    </location>
    <ligand>
        <name>Zn(2+)</name>
        <dbReference type="ChEBI" id="CHEBI:29105"/>
    </ligand>
</feature>
<keyword evidence="2 7" id="KW-0479">Metal-binding</keyword>
<evidence type="ECO:0000256" key="6">
    <source>
        <dbReference type="ARBA" id="ARBA00048905"/>
    </source>
</evidence>
<dbReference type="Pfam" id="PF02146">
    <property type="entry name" value="SIR2"/>
    <property type="match status" value="1"/>
</dbReference>